<feature type="compositionally biased region" description="Acidic residues" evidence="6">
    <location>
        <begin position="4678"/>
        <end position="4691"/>
    </location>
</feature>
<dbReference type="GO" id="GO:0005509">
    <property type="term" value="F:calcium ion binding"/>
    <property type="evidence" value="ECO:0007669"/>
    <property type="project" value="InterPro"/>
</dbReference>
<dbReference type="InterPro" id="IPR000742">
    <property type="entry name" value="EGF"/>
</dbReference>
<evidence type="ECO:0000256" key="7">
    <source>
        <dbReference type="SAM" id="Phobius"/>
    </source>
</evidence>
<dbReference type="Pfam" id="PF12947">
    <property type="entry name" value="EGF_3"/>
    <property type="match status" value="12"/>
</dbReference>
<feature type="domain" description="EGF-like" evidence="8">
    <location>
        <begin position="2742"/>
        <end position="2782"/>
    </location>
</feature>
<protein>
    <recommendedName>
        <fullName evidence="8">EGF-like domain-containing protein</fullName>
    </recommendedName>
</protein>
<feature type="compositionally biased region" description="Basic and acidic residues" evidence="6">
    <location>
        <begin position="4528"/>
        <end position="4544"/>
    </location>
</feature>
<keyword evidence="7" id="KW-0472">Membrane</keyword>
<dbReference type="PANTHER" id="PTHR24050:SF28">
    <property type="entry name" value="UROMODULIN-LIKE"/>
    <property type="match status" value="1"/>
</dbReference>
<feature type="region of interest" description="Disordered" evidence="6">
    <location>
        <begin position="4045"/>
        <end position="4098"/>
    </location>
</feature>
<feature type="domain" description="EGF-like" evidence="8">
    <location>
        <begin position="3106"/>
        <end position="3146"/>
    </location>
</feature>
<feature type="transmembrane region" description="Helical" evidence="7">
    <location>
        <begin position="4972"/>
        <end position="4994"/>
    </location>
</feature>
<feature type="transmembrane region" description="Helical" evidence="7">
    <location>
        <begin position="4784"/>
        <end position="4802"/>
    </location>
</feature>
<dbReference type="PROSITE" id="PS01186">
    <property type="entry name" value="EGF_2"/>
    <property type="match status" value="12"/>
</dbReference>
<feature type="domain" description="EGF-like" evidence="8">
    <location>
        <begin position="2824"/>
        <end position="2864"/>
    </location>
</feature>
<feature type="region of interest" description="Disordered" evidence="6">
    <location>
        <begin position="4281"/>
        <end position="4309"/>
    </location>
</feature>
<feature type="region of interest" description="Disordered" evidence="6">
    <location>
        <begin position="4495"/>
        <end position="4553"/>
    </location>
</feature>
<feature type="region of interest" description="Disordered" evidence="6">
    <location>
        <begin position="2972"/>
        <end position="2992"/>
    </location>
</feature>
<feature type="region of interest" description="Disordered" evidence="6">
    <location>
        <begin position="4599"/>
        <end position="4639"/>
    </location>
</feature>
<dbReference type="PhylomeDB" id="A0A0G4HK22"/>
<dbReference type="EMBL" id="CDMZ01002967">
    <property type="protein sequence ID" value="CEM44601.1"/>
    <property type="molecule type" value="Genomic_DNA"/>
</dbReference>
<feature type="domain" description="EGF-like" evidence="8">
    <location>
        <begin position="1521"/>
        <end position="1561"/>
    </location>
</feature>
<dbReference type="Gene3D" id="2.10.25.10">
    <property type="entry name" value="Laminin"/>
    <property type="match status" value="13"/>
</dbReference>
<dbReference type="PROSITE" id="PS50026">
    <property type="entry name" value="EGF_3"/>
    <property type="match status" value="13"/>
</dbReference>
<dbReference type="SMART" id="SM00181">
    <property type="entry name" value="EGF"/>
    <property type="match status" value="13"/>
</dbReference>
<evidence type="ECO:0000256" key="3">
    <source>
        <dbReference type="ARBA" id="ARBA00022737"/>
    </source>
</evidence>
<feature type="compositionally biased region" description="Basic and acidic residues" evidence="6">
    <location>
        <begin position="4078"/>
        <end position="4093"/>
    </location>
</feature>
<keyword evidence="2" id="KW-0732">Signal</keyword>
<dbReference type="InterPro" id="IPR052235">
    <property type="entry name" value="Nephronectin_domain"/>
</dbReference>
<feature type="region of interest" description="Disordered" evidence="6">
    <location>
        <begin position="3842"/>
        <end position="3895"/>
    </location>
</feature>
<keyword evidence="7" id="KW-0812">Transmembrane</keyword>
<dbReference type="PROSITE" id="PS00010">
    <property type="entry name" value="ASX_HYDROXYL"/>
    <property type="match status" value="13"/>
</dbReference>
<feature type="domain" description="EGF-like" evidence="8">
    <location>
        <begin position="3549"/>
        <end position="3589"/>
    </location>
</feature>
<dbReference type="FunFam" id="2.10.25.10:FF:000038">
    <property type="entry name" value="Fibrillin 2"/>
    <property type="match status" value="8"/>
</dbReference>
<comment type="caution">
    <text evidence="5">Lacks conserved residue(s) required for the propagation of feature annotation.</text>
</comment>
<dbReference type="SMART" id="SM00179">
    <property type="entry name" value="EGF_CA"/>
    <property type="match status" value="13"/>
</dbReference>
<feature type="region of interest" description="Disordered" evidence="6">
    <location>
        <begin position="4670"/>
        <end position="4699"/>
    </location>
</feature>
<evidence type="ECO:0000256" key="1">
    <source>
        <dbReference type="ARBA" id="ARBA00022536"/>
    </source>
</evidence>
<dbReference type="InterPro" id="IPR024731">
    <property type="entry name" value="NELL2-like_EGF"/>
</dbReference>
<organism evidence="9">
    <name type="scientific">Chromera velia CCMP2878</name>
    <dbReference type="NCBI Taxonomy" id="1169474"/>
    <lineage>
        <taxon>Eukaryota</taxon>
        <taxon>Sar</taxon>
        <taxon>Alveolata</taxon>
        <taxon>Colpodellida</taxon>
        <taxon>Chromeraceae</taxon>
        <taxon>Chromera</taxon>
    </lineage>
</organism>
<feature type="compositionally biased region" description="Low complexity" evidence="6">
    <location>
        <begin position="4051"/>
        <end position="4062"/>
    </location>
</feature>
<dbReference type="InterPro" id="IPR009030">
    <property type="entry name" value="Growth_fac_rcpt_cys_sf"/>
</dbReference>
<keyword evidence="7" id="KW-1133">Transmembrane helix</keyword>
<reference evidence="9" key="1">
    <citation type="submission" date="2014-11" db="EMBL/GenBank/DDBJ databases">
        <authorList>
            <person name="Otto D Thomas"/>
            <person name="Naeem Raeece"/>
        </authorList>
    </citation>
    <scope>NUCLEOTIDE SEQUENCE</scope>
</reference>
<feature type="region of interest" description="Disordered" evidence="6">
    <location>
        <begin position="4887"/>
        <end position="4916"/>
    </location>
</feature>
<feature type="domain" description="EGF-like" evidence="8">
    <location>
        <begin position="1967"/>
        <end position="2008"/>
    </location>
</feature>
<dbReference type="PANTHER" id="PTHR24050">
    <property type="entry name" value="PA14 DOMAIN-CONTAINING PROTEIN"/>
    <property type="match status" value="1"/>
</dbReference>
<evidence type="ECO:0000256" key="2">
    <source>
        <dbReference type="ARBA" id="ARBA00022729"/>
    </source>
</evidence>
<feature type="compositionally biased region" description="Basic residues" evidence="6">
    <location>
        <begin position="4287"/>
        <end position="4297"/>
    </location>
</feature>
<gene>
    <name evidence="9" type="ORF">Cvel_7222</name>
</gene>
<dbReference type="CDD" id="cd00054">
    <property type="entry name" value="EGF_CA"/>
    <property type="match status" value="7"/>
</dbReference>
<feature type="domain" description="EGF-like" evidence="8">
    <location>
        <begin position="2216"/>
        <end position="2256"/>
    </location>
</feature>
<accession>A0A0G4HK22</accession>
<feature type="domain" description="EGF-like" evidence="8">
    <location>
        <begin position="1071"/>
        <end position="1112"/>
    </location>
</feature>
<proteinExistence type="predicted"/>
<feature type="transmembrane region" description="Helical" evidence="7">
    <location>
        <begin position="5014"/>
        <end position="5037"/>
    </location>
</feature>
<dbReference type="InterPro" id="IPR000152">
    <property type="entry name" value="EGF-type_Asp/Asn_hydroxyl_site"/>
</dbReference>
<evidence type="ECO:0000256" key="4">
    <source>
        <dbReference type="ARBA" id="ARBA00023157"/>
    </source>
</evidence>
<feature type="domain" description="EGF-like" evidence="8">
    <location>
        <begin position="3590"/>
        <end position="3630"/>
    </location>
</feature>
<keyword evidence="1 5" id="KW-0245">EGF-like domain</keyword>
<dbReference type="Gene3D" id="2.60.120.260">
    <property type="entry name" value="Galactose-binding domain-like"/>
    <property type="match status" value="3"/>
</dbReference>
<evidence type="ECO:0000313" key="9">
    <source>
        <dbReference type="EMBL" id="CEM44601.1"/>
    </source>
</evidence>
<feature type="compositionally biased region" description="Basic and acidic residues" evidence="6">
    <location>
        <begin position="4299"/>
        <end position="4309"/>
    </location>
</feature>
<feature type="domain" description="EGF-like" evidence="8">
    <location>
        <begin position="3705"/>
        <end position="3746"/>
    </location>
</feature>
<feature type="domain" description="EGF-like" evidence="8">
    <location>
        <begin position="821"/>
        <end position="861"/>
    </location>
</feature>
<feature type="compositionally biased region" description="Low complexity" evidence="6">
    <location>
        <begin position="4513"/>
        <end position="4527"/>
    </location>
</feature>
<evidence type="ECO:0000259" key="8">
    <source>
        <dbReference type="PROSITE" id="PS50026"/>
    </source>
</evidence>
<dbReference type="CDD" id="cd00053">
    <property type="entry name" value="EGF"/>
    <property type="match status" value="4"/>
</dbReference>
<dbReference type="SUPFAM" id="SSF57184">
    <property type="entry name" value="Growth factor receptor domain"/>
    <property type="match status" value="4"/>
</dbReference>
<dbReference type="InterPro" id="IPR049883">
    <property type="entry name" value="NOTCH1_EGF-like"/>
</dbReference>
<evidence type="ECO:0000256" key="5">
    <source>
        <dbReference type="PROSITE-ProRule" id="PRU00076"/>
    </source>
</evidence>
<feature type="domain" description="EGF-like" evidence="8">
    <location>
        <begin position="2865"/>
        <end position="2907"/>
    </location>
</feature>
<dbReference type="InterPro" id="IPR018097">
    <property type="entry name" value="EGF_Ca-bd_CS"/>
</dbReference>
<name>A0A0G4HK22_9ALVE</name>
<sequence length="5109" mass="541555">MSVTAQGTVQVPPSDIGEALTWTTDSSVTYGGLNTFYKDSSSGPCPGRYRARTNNTWWASGPPNAVFDNTIDSSIYSTLGELVCSTDVDCNIELILEIPCLAYLSSYQMKARTSCCGARVPTSFVVSGSLDGGSDWTQIDARNGEAAFSDNETRDFTLTGASQALGPFRWFKLLIKRTGSATTDALDLDNVFMYATIAPALPPTDVGQANTWTKDGTETLNSIYSIYKDYSGDETTCTGRFRVKTNTAWVQDAGVSSYASDEWPPSGAFDRIVQDDIVAGWAPSGVSGSGGSSDSEVRLIVELPCFIHLKFFTITYRDYAVGNQGPVKFTVYGAAPILPSRGNPFVALATFDGETGWGAEETRTFSVNSTTPYNIFDFVFHRIDDTAASGILAIGDIVLYPSETLALEVIPPMDIGASTEWTKDSSVTSNGQYSMYKDYAGSVCPGRYRGLSNMAWLNDDGWTSGATTFGSNEWPVSGAFDFKLGSSNDNFGFSVDSIPNSGTDSGTDATLEVVLHTPCRMKVEGFAITHRDGTQDYVGQAPHTMTLYGSADAGASWSALGFFTGETSWVKKATKIFPADSSLGFFDQFKFHLQKLNWASDQSLAISDMYLLASAEVLTQIPPSDIGTATTWTKDPSVTYNNIPSMYTDYNGSVCPGKFRATTNEVHFGDGGWYSTSDPWFVAGAFDRQPLATHGSGTGYCTASSSVSGYADAGESNVELILQTPCSVHLKEYGITSRNDNNAPNLSPSKMIVYGSADGSSWTQIGSFTNETSWTQGERKNFAADSTLGPFTYFKFDSRRISKADSWYLCFGELHLLASSVTDLCGDGSHNCDANATCTNAGSSFTCACNGGLDGDGISCSALTLIPPADIGTSATWTKDPSVTYNTIYTLYKDYGGSVCPGRYRAKANIAWYGDGGWYSFGSGEWAPSGLFDRKVGYDTVDNGFSSDVGNVANTGTDVAADGNVEVVIQVPCSARLHSYGIQARGNDGFFSTEAVPSKAIVYGSTDESTWTPIGSFSGEILWSPALTKWFTSNSTTTEYYNHFKFSFLKVSSATDFWIAFGDIELYTDNWIDLCTLSAHNCDANATCANAGSSFTCACNSGFTGDGVSSCSALTLIPPSDIGRGDTWTKDATVTHNSVYTLYKDYSGSVCRGRYRAKANIAWVGDAGSGGGFGVSEWAPSGAFDGVGGATQQTSGFSPHVPQPGTDAASDADIELILQTPCLLEMHEYAIQARVDASASQTSQTPSKMSVRGSLDCSGTWTELGSFEGEINWSTAETRSFSVNSTLGAFNCFSFTAKRVSQAADKTMSIGDIKLYGVEMNIIPPSDIGTGGGWTKDPSVTFNGVKTVYKDYTGAVCPGRYRAMSNLAWANDNGWYSFGANEWPPSGAFDRQIANDNLVTGYHTAAVLLNSGMSVGPDANLELVLRVPCSISLEFFDVQARAVALDTTASKAAMYGSTDGSSWTLLGSFSGETSWTSGETRRFSADSSLGPFNYFKLDVQKLQTSTDNGTAVGDVALIGSVTDLCGDSSHNCDGNATCANSGSSFTCACNYGFTGDGLSCSALTLVPSADIGAGGTWTEDSSETYSGLSTFTKGYSGTICPGTFRAKTNKAWNPSGTLRGYPSGAFDRKPVSFGEAFYASTTPAPSNVGTDSGTNGDVELIIDLPCMMPLLSYGIQPQDTGTHLTQTPSQLVVSGSVDGGTSWTEVASYTGEVNNWEFGVTRGFQVNTSNADAAKAYSSFKFDIQKISSATDVAVVIGDIELYTDPVLAVTQIPPSDIGAGNTWTNDPSTTHNGLNTQYTDYAGSVCPGRYRVMSNTDWTSGSTTVYDANPPIWAPSSVFDRGGFSYQAEGSQEGQSSGAESNTEVILHTPCSVTLSSYTVTARSATSVAPDKTPSKMVVYGSVDGNAWTELGSYSGETSWAASEVKTFSANASLGFFNYFKFDIRKISGAANSRATLSEIEIFGFIQDLCGDGTANCHANATCANAGDSFTCSCNWGFSGDGVSSCTPLTQIPPSDIGRGDTWTKDDSVTYSSMYTLFTDYTGSTCPGIYRARTNTAWSNDPGTGSWATNEWPPSGAFDRVAWGNGNKAGYRTASETIPGTSAGSDSNVEVLLELPCFMRLDQFDVQGRYPGPPDGSATQSPSKAEILGSTDLSTWTLLGSFSGEISWASRETKSFTANSTAGAFKHFKLVGQRLSGSGDICLAISEIILLGENYPNECNEGTHNCHANATCTDTFGSFTCACESGFSGDGVSCTVLQCNEATDPQPNSLGENLTRIDGGGQTGYVNDTAIFQYACGNSSALSASPAVTFTCTADGPDAATWKATPPNCTALASTSLPLPPADIGQGDTWTKDPSVTHGGRHTFYKDHPTGSCAGRYRASANYEWINNSGSSGAFASNERPPSGAFDHILGGTNAYPANAALQVSSAHKCSGINGPGTADCDVELILEIPCSLSLSAFGVTAAAGATVYRDRVPGKAEMFGSSDGGSTWTSLGSFDSVTVWSEGETKLMATNDASLGPFSHFKLVVKRVAGTATSIVTLSDVLLYSGPTTLPPSDIGLASTWVADSSVTYNGISSYYRDYAGGACPGRFRSMTNTNWFSGMPIAAAFDGVASSAGNNYATDPVLGGLSEASDADVQVILELPCTMVLEQYSVQAGFVVTNNQSPSKMSVSGSNECTESGTWTEVGLFENEVTWTAEEIKTFSADTTKGAFKCFQFTGKRLSQAANQRILIGDLMLHGSDIDPDQCTLNTHDCHANASCNNTHGSFSCVCNDGWSGTGVTCADDDECSSGAHDCDANATCSDTTGSFACSCNAGFDGNGTTCTNVDECTTSVHDCDANSACTDSTGSFSCACNDGWTGDGISCSDVDECAGMQHNCDPTGGSCTNTIGSFSCSCNAGYLYGGTSPCNPDLTPGPTLISLPPTDIADGSAWIQDSSVQYNGLDTFYTAYSGSETTCHGTFRLLSSGTWQTGKEPPNAFDHSSGGFGSDETINGNGGANGYPEQYLILQLPCRVQMAGFSLLLTKCSPCVRQMRVYGSTSLSDWVLLSGYENADLVAMGVDLTVTTREFQADTCTAGSFDHFKFVLNRVNHQNPQKAVLEGEATVLAYTDECSLNAHNCNGNAACNNTVGSFECLCNDGWTGDGVNCAVLVPPSDIGAAPTWTKDGAVTYGGFHTFYKDSASGECAGRYRVRTNTAWYQATGDSGGLNTNEWPPSGAFDNALAATNTQSGWANTLQCTEAADCNAELILETPCSLAVSTFWVQAENTGITEGTPSAVTLSGSSDSGSTWTQLGSFSGETGFTQAETRNFTADSTLGAYNWFKFFIQRNGRAANDPNLATMSGAGLYGRPVLVPPSDIGAAPTWTKDGAVTYGGFHTFYKDSASGECAGRYRVRTNTAWYQATGDSGGLATNEWPPSGAFDNALAATNTQSGWANTLQCTEAADCNAELILETPCNLAVSTFWVQAENTGITEGTPSAVTLSGSSDSGSTWTQLGSFSGETGFTQAETRNFTADSTLGAYNWFKFFIQRNGRAANDPNLATMSGAGLYGRPDIDECSLNTHDCNQNATCADSIGSFTCTCNDGWTGDGVTCGNANECSNAVHDCDGNATCIDTVGSFSCACNDGFSGSGLACTAAACNETGDPVPNVLTAPLLRADGGGQVGQTGDTAAFSFTCDTGYTVATNETVLTCSATGAGTSAWQGTLPSCIGADECSSGVHNCNAGAHCTDTANSFTCACNEGYQGDGVTECALTAGPVVAEICEPDGSTPAAEVTTGYDTEIAKIQQWQSDNAGLAGAADLGAAALETLDSKLAVCLDLAPAAEKEAIAVNSAESTVETVSSLLNSMDSELSSGSSGGGSVSSGDTGSTEGGSAGGAVSTLESPTVVTAPPVKEAGSEQKEKATETALKLLTAVDNIADNLAEAVEVGKQTFIKTETLSIAIKSSPPDATSMEAQSDKTSVALQLADASTIASRTPTGSYRLTVWKTQRISLPNDAQSSSTAAKSLTLMESIVSPSPFAGSRTQEGGFVLAGLTPFVRLAARQGGEVIGAGRVPTISSTGGTRAGGSRSSRRLVGETGDGMSDESQKETVDGESRRLNAEGDTSGKNIATMTLSAPQQALLLEHRQLIENDWDAYGLGRQGGNWEVECTQLDVQNEVWTTTGCVTTGAENGLLTGQEVLCECEIRAMEAVFIIAQRYVQPSALTPTAGTSREAVREKLSDVGFEFLFRTVSVSTVFVLGLICMLVFTALRIERRLLPEIPEVPPAFSLCDCRRRAGGRGKKPTVLRAVEQQSRAKKYKQRGKGGGKGESETERRLQKVSEGARDLMDNQEEDLAVARSLFASESHALRIRKYFNPRRILAFHVAAGALLGPNGPLTTPEESEVGNGGAVTKKKNSRKGDGCAKCLSRLNWSVCRLLARLLMKEKTLGAADAPKIRAARRVRLAQEKDQIDGYLKGKQDEGEDKQEQLWSSMVVEMRGRQYELGLPFNFEEMKAKLIRAVRNRKNQTQKEKVQKFKNQKSESASSLSSSSSSDVSTKKEAAGEETDSRGQESENATSGIMNDVEDLLAMITEELGKDSTDEEMRKDLEEKVVSLKVWTEQLIQMAEEGEGSDGSHSSSAQDNSHRTAGRGRGGEFTIEVPASRRTSTEDIDRLLSTFSQQHSPFLDAEIEGAIPAPIRLKMESSNETDENEKEAEEEDEKTKWKGGSREVGERMVAVLEDLARAGLDVRVRKWRAPMAIIAPTDASREGTLPLRSSMHRSLLFLRISKAPAIAEISDQTLLTESLVFSAKLLLSLCFALILNLGTVLVGETDERHTNRRPAEVNTAPDGFGLAGYGDLEAFVLASFVKSLLVFLSVEILFSLSVEPALSSIWSPASTCGRVKPDFLLWKRKEGETKKANTENHQEGEEGKEEAPEGKKARDGRRVSVLAEPPKGLQSLEYHDFGPALSPVSGRAKVPRWVSARVYVRCRKQEVFAQRCLVGLSTLLFCLLMLLFMVIGFAGDSFPLRHKQFVLREYLLCNLLIVSFTVAVPFVWGSLQGVLVWLSIRFGFCDRLINALPSIVQFSELTRSRHVAPGKDVVKNLDGAPTADWVVPLGGGLLDRAGGTRAGGGSRNRD</sequence>
<dbReference type="Pfam" id="PF07645">
    <property type="entry name" value="EGF_CA"/>
    <property type="match status" value="1"/>
</dbReference>
<dbReference type="PROSITE" id="PS01187">
    <property type="entry name" value="EGF_CA"/>
    <property type="match status" value="3"/>
</dbReference>
<keyword evidence="3" id="KW-0677">Repeat</keyword>
<dbReference type="InterPro" id="IPR001881">
    <property type="entry name" value="EGF-like_Ca-bd_dom"/>
</dbReference>
<evidence type="ECO:0000256" key="6">
    <source>
        <dbReference type="SAM" id="MobiDB-lite"/>
    </source>
</evidence>
<dbReference type="VEuPathDB" id="CryptoDB:Cvel_7222"/>
<feature type="domain" description="EGF-like" evidence="8">
    <location>
        <begin position="2783"/>
        <end position="2823"/>
    </location>
</feature>
<keyword evidence="4" id="KW-1015">Disulfide bond</keyword>